<evidence type="ECO:0000313" key="3">
    <source>
        <dbReference type="EMBL" id="MDT2690543.1"/>
    </source>
</evidence>
<accession>A0A366U3R6</accession>
<dbReference type="AlphaFoldDB" id="A0A366U3R6"/>
<organism evidence="3 9">
    <name type="scientific">Enterococcus gallinarum</name>
    <dbReference type="NCBI Taxonomy" id="1353"/>
    <lineage>
        <taxon>Bacteria</taxon>
        <taxon>Bacillati</taxon>
        <taxon>Bacillota</taxon>
        <taxon>Bacilli</taxon>
        <taxon>Lactobacillales</taxon>
        <taxon>Enterococcaceae</taxon>
        <taxon>Enterococcus</taxon>
    </lineage>
</organism>
<dbReference type="Proteomes" id="UP000571857">
    <property type="component" value="Unassembled WGS sequence"/>
</dbReference>
<evidence type="ECO:0000313" key="2">
    <source>
        <dbReference type="EMBL" id="MBA0971800.1"/>
    </source>
</evidence>
<dbReference type="RefSeq" id="WP_003128696.1">
    <property type="nucleotide sequence ID" value="NZ_CAAKOE010000023.1"/>
</dbReference>
<proteinExistence type="predicted"/>
<evidence type="ECO:0000313" key="9">
    <source>
        <dbReference type="Proteomes" id="UP001183682"/>
    </source>
</evidence>
<dbReference type="EMBL" id="WVTI01000004">
    <property type="protein sequence ID" value="MXS25819.1"/>
    <property type="molecule type" value="Genomic_DNA"/>
</dbReference>
<reference evidence="4 6" key="1">
    <citation type="submission" date="2019-04" db="EMBL/GenBank/DDBJ databases">
        <title>Step-wise assembly of the neonatal virome modulated by breast feeding.</title>
        <authorList>
            <person name="Liang G."/>
            <person name="Bushman F."/>
        </authorList>
    </citation>
    <scope>NUCLEOTIDE SEQUENCE [LARGE SCALE GENOMIC DNA]</scope>
    <source>
        <strain evidence="4 6">E3404</strain>
    </source>
</reference>
<reference evidence="3" key="4">
    <citation type="submission" date="2023-03" db="EMBL/GenBank/DDBJ databases">
        <authorList>
            <person name="Shen W."/>
            <person name="Cai J."/>
        </authorList>
    </citation>
    <scope>NUCLEOTIDE SEQUENCE</scope>
    <source>
        <strain evidence="3">K69-2</strain>
    </source>
</reference>
<sequence>MIRDKLTVLLDSGIVDQETYDYVFNVLSYLLEKEIVEEEQQADVFLTHLAMADMRRKNNETVNSLESFIQAEIEGDPHYLHSRELWQDLQKMTSEQSFADAELDYFYLHIINMLREE</sequence>
<dbReference type="GO" id="GO:0006355">
    <property type="term" value="P:regulation of DNA-templated transcription"/>
    <property type="evidence" value="ECO:0007669"/>
    <property type="project" value="InterPro"/>
</dbReference>
<evidence type="ECO:0000313" key="6">
    <source>
        <dbReference type="Proteomes" id="UP000439965"/>
    </source>
</evidence>
<reference evidence="5 7" key="2">
    <citation type="submission" date="2020-03" db="EMBL/GenBank/DDBJ databases">
        <title>Characterization of ganglioside-mimicking enterococci.</title>
        <authorList>
            <person name="Patry R.T."/>
            <person name="Nothaft H."/>
            <person name="Bridger R."/>
            <person name="Shajahan A."/>
            <person name="Huynh S."/>
            <person name="Sanchez S."/>
            <person name="Azadi P."/>
            <person name="Cooper K."/>
            <person name="Miller W.G."/>
            <person name="Parker C.T."/>
            <person name="Wells L."/>
            <person name="Szymanski C.M."/>
        </authorList>
    </citation>
    <scope>NUCLEOTIDE SEQUENCE [LARGE SCALE GENOMIC DNA]</scope>
    <source>
        <strain evidence="5 7">EGM181</strain>
    </source>
</reference>
<reference evidence="2 8" key="3">
    <citation type="submission" date="2020-06" db="EMBL/GenBank/DDBJ databases">
        <title>Crossreactivity between MHC class I-restricted antigens from cancer cells and an enterococcal bacteriophage.</title>
        <authorList>
            <person name="Fluckiger A."/>
            <person name="Daillere R."/>
            <person name="Sassi M."/>
            <person name="Cattoir V."/>
            <person name="Kroemer G."/>
            <person name="Zitvogel L."/>
        </authorList>
    </citation>
    <scope>NUCLEOTIDE SEQUENCE [LARGE SCALE GENOMIC DNA]</scope>
    <source>
        <strain evidence="2 8">EG4</strain>
    </source>
</reference>
<dbReference type="EMBL" id="JARPZN010000006">
    <property type="protein sequence ID" value="MDT2690543.1"/>
    <property type="molecule type" value="Genomic_DNA"/>
</dbReference>
<dbReference type="EMBL" id="CP050485">
    <property type="protein sequence ID" value="QOG26206.1"/>
    <property type="molecule type" value="Genomic_DNA"/>
</dbReference>
<dbReference type="InterPro" id="IPR036634">
    <property type="entry name" value="PRD_sf"/>
</dbReference>
<dbReference type="Proteomes" id="UP001183682">
    <property type="component" value="Unassembled WGS sequence"/>
</dbReference>
<dbReference type="EMBL" id="JABXJK010000013">
    <property type="protein sequence ID" value="MBA0971800.1"/>
    <property type="molecule type" value="Genomic_DNA"/>
</dbReference>
<feature type="domain" description="PRD" evidence="1">
    <location>
        <begin position="11"/>
        <end position="117"/>
    </location>
</feature>
<evidence type="ECO:0000313" key="5">
    <source>
        <dbReference type="EMBL" id="QOG26206.1"/>
    </source>
</evidence>
<dbReference type="Proteomes" id="UP000439965">
    <property type="component" value="Unassembled WGS sequence"/>
</dbReference>
<evidence type="ECO:0000313" key="7">
    <source>
        <dbReference type="Proteomes" id="UP000516696"/>
    </source>
</evidence>
<gene>
    <name evidence="5" type="ORF">EGM181_02455</name>
    <name evidence="4" type="ORF">GTI89_07095</name>
    <name evidence="2" type="ORF">HWH42_04195</name>
    <name evidence="3" type="ORF">P7E30_10055</name>
</gene>
<evidence type="ECO:0000313" key="8">
    <source>
        <dbReference type="Proteomes" id="UP000571857"/>
    </source>
</evidence>
<protein>
    <recommendedName>
        <fullName evidence="1">PRD domain-containing protein</fullName>
    </recommendedName>
</protein>
<dbReference type="PROSITE" id="PS51372">
    <property type="entry name" value="PRD_2"/>
    <property type="match status" value="1"/>
</dbReference>
<dbReference type="SUPFAM" id="SSF63520">
    <property type="entry name" value="PTS-regulatory domain, PRD"/>
    <property type="match status" value="1"/>
</dbReference>
<dbReference type="InterPro" id="IPR011608">
    <property type="entry name" value="PRD"/>
</dbReference>
<evidence type="ECO:0000313" key="4">
    <source>
        <dbReference type="EMBL" id="MXS25819.1"/>
    </source>
</evidence>
<name>A0A366U3R6_ENTGA</name>
<evidence type="ECO:0000259" key="1">
    <source>
        <dbReference type="PROSITE" id="PS51372"/>
    </source>
</evidence>
<dbReference type="Proteomes" id="UP000516696">
    <property type="component" value="Chromosome"/>
</dbReference>